<proteinExistence type="predicted"/>
<dbReference type="InterPro" id="IPR004045">
    <property type="entry name" value="Glutathione_S-Trfase_N"/>
</dbReference>
<dbReference type="SUPFAM" id="SSF52833">
    <property type="entry name" value="Thioredoxin-like"/>
    <property type="match status" value="1"/>
</dbReference>
<dbReference type="Gene3D" id="3.40.30.10">
    <property type="entry name" value="Glutaredoxin"/>
    <property type="match status" value="1"/>
</dbReference>
<dbReference type="Proteomes" id="UP001163739">
    <property type="component" value="Chromosome"/>
</dbReference>
<dbReference type="PROSITE" id="PS51354">
    <property type="entry name" value="GLUTAREDOXIN_2"/>
    <property type="match status" value="1"/>
</dbReference>
<evidence type="ECO:0000259" key="1">
    <source>
        <dbReference type="Pfam" id="PF13417"/>
    </source>
</evidence>
<dbReference type="RefSeq" id="WP_265047743.1">
    <property type="nucleotide sequence ID" value="NZ_CP100390.1"/>
</dbReference>
<dbReference type="Pfam" id="PF13417">
    <property type="entry name" value="GST_N_3"/>
    <property type="match status" value="1"/>
</dbReference>
<dbReference type="EMBL" id="CP100390">
    <property type="protein sequence ID" value="UZE96259.1"/>
    <property type="molecule type" value="Genomic_DNA"/>
</dbReference>
<protein>
    <submittedName>
        <fullName evidence="2">Glutathione S-transferase N-terminal domain-containing protein</fullName>
    </submittedName>
</protein>
<gene>
    <name evidence="2" type="ORF">NKI27_00495</name>
</gene>
<reference evidence="2" key="1">
    <citation type="submission" date="2022-06" db="EMBL/GenBank/DDBJ databases">
        <title>Alkalimarinus sp. nov., isolated from gut of a Alitta virens.</title>
        <authorList>
            <person name="Yang A.I."/>
            <person name="Shin N.-R."/>
        </authorList>
    </citation>
    <scope>NUCLEOTIDE SEQUENCE</scope>
    <source>
        <strain evidence="2">A2M4</strain>
    </source>
</reference>
<feature type="domain" description="GST N-terminal" evidence="1">
    <location>
        <begin position="43"/>
        <end position="119"/>
    </location>
</feature>
<evidence type="ECO:0000313" key="2">
    <source>
        <dbReference type="EMBL" id="UZE96259.1"/>
    </source>
</evidence>
<name>A0ABY6N2M6_9ALTE</name>
<keyword evidence="3" id="KW-1185">Reference proteome</keyword>
<dbReference type="InterPro" id="IPR036249">
    <property type="entry name" value="Thioredoxin-like_sf"/>
</dbReference>
<organism evidence="2 3">
    <name type="scientific">Alkalimarinus alittae</name>
    <dbReference type="NCBI Taxonomy" id="2961619"/>
    <lineage>
        <taxon>Bacteria</taxon>
        <taxon>Pseudomonadati</taxon>
        <taxon>Pseudomonadota</taxon>
        <taxon>Gammaproteobacteria</taxon>
        <taxon>Alteromonadales</taxon>
        <taxon>Alteromonadaceae</taxon>
        <taxon>Alkalimarinus</taxon>
    </lineage>
</organism>
<evidence type="ECO:0000313" key="3">
    <source>
        <dbReference type="Proteomes" id="UP001163739"/>
    </source>
</evidence>
<sequence length="121" mass="14040">MAVVRWVLGRLILTLNWLFSPRGIKRSAEDQRAVDALTANLALYQYEACPFCVKVRRAMKRNSLKVALRDAKRNETYKNELSEQGGKLKVPCLRIEEKGEVRWMYESSEIINFLEYKASQA</sequence>
<accession>A0ABY6N2M6</accession>